<evidence type="ECO:0000313" key="9">
    <source>
        <dbReference type="Proteomes" id="UP000010792"/>
    </source>
</evidence>
<proteinExistence type="inferred from homology"/>
<dbReference type="Gene3D" id="2.60.120.10">
    <property type="entry name" value="Jelly Rolls"/>
    <property type="match status" value="1"/>
</dbReference>
<dbReference type="CDD" id="cd00438">
    <property type="entry name" value="cupin_RmlC"/>
    <property type="match status" value="1"/>
</dbReference>
<dbReference type="NCBIfam" id="TIGR01221">
    <property type="entry name" value="rmlC"/>
    <property type="match status" value="1"/>
</dbReference>
<evidence type="ECO:0000256" key="3">
    <source>
        <dbReference type="ARBA" id="ARBA00012098"/>
    </source>
</evidence>
<dbReference type="GO" id="GO:0005829">
    <property type="term" value="C:cytosol"/>
    <property type="evidence" value="ECO:0007669"/>
    <property type="project" value="TreeGrafter"/>
</dbReference>
<comment type="function">
    <text evidence="2 7">Catalyzes the epimerization of the C3' and C5'positions of dTDP-6-deoxy-D-xylo-4-hexulose, forming dTDP-6-deoxy-L-lyxo-4-hexulose.</text>
</comment>
<dbReference type="Pfam" id="PF00908">
    <property type="entry name" value="dTDP_sugar_isom"/>
    <property type="match status" value="1"/>
</dbReference>
<evidence type="ECO:0000256" key="7">
    <source>
        <dbReference type="RuleBase" id="RU364069"/>
    </source>
</evidence>
<dbReference type="KEGG" id="rht:NT26_3321"/>
<dbReference type="SUPFAM" id="SSF51182">
    <property type="entry name" value="RmlC-like cupins"/>
    <property type="match status" value="1"/>
</dbReference>
<evidence type="ECO:0000256" key="6">
    <source>
        <dbReference type="PIRSR" id="PIRSR600888-3"/>
    </source>
</evidence>
<dbReference type="GO" id="GO:0019305">
    <property type="term" value="P:dTDP-rhamnose biosynthetic process"/>
    <property type="evidence" value="ECO:0007669"/>
    <property type="project" value="UniProtKB-UniRule"/>
</dbReference>
<keyword evidence="9" id="KW-1185">Reference proteome</keyword>
<comment type="pathway">
    <text evidence="7">Carbohydrate biosynthesis; dTDP-L-rhamnose biosynthesis.</text>
</comment>
<dbReference type="InterPro" id="IPR000888">
    <property type="entry name" value="RmlC-like"/>
</dbReference>
<evidence type="ECO:0000256" key="1">
    <source>
        <dbReference type="ARBA" id="ARBA00001298"/>
    </source>
</evidence>
<evidence type="ECO:0000256" key="5">
    <source>
        <dbReference type="PIRSR" id="PIRSR600888-1"/>
    </source>
</evidence>
<evidence type="ECO:0000313" key="8">
    <source>
        <dbReference type="EMBL" id="CCF21044.1"/>
    </source>
</evidence>
<gene>
    <name evidence="8" type="ORF">NT26_3321</name>
</gene>
<feature type="active site" description="Proton acceptor" evidence="5">
    <location>
        <position position="62"/>
    </location>
</feature>
<accession>L0NJH5</accession>
<comment type="catalytic activity">
    <reaction evidence="1 7">
        <text>dTDP-4-dehydro-6-deoxy-alpha-D-glucose = dTDP-4-dehydro-beta-L-rhamnose</text>
        <dbReference type="Rhea" id="RHEA:16969"/>
        <dbReference type="ChEBI" id="CHEBI:57649"/>
        <dbReference type="ChEBI" id="CHEBI:62830"/>
        <dbReference type="EC" id="5.1.3.13"/>
    </reaction>
</comment>
<dbReference type="Proteomes" id="UP000010792">
    <property type="component" value="Chromosome"/>
</dbReference>
<protein>
    <recommendedName>
        <fullName evidence="4 7">dTDP-4-dehydrorhamnose 3,5-epimerase</fullName>
        <ecNumber evidence="3 7">5.1.3.13</ecNumber>
    </recommendedName>
    <alternativeName>
        <fullName evidence="7">Thymidine diphospho-4-keto-rhamnose 3,5-epimerase</fullName>
    </alternativeName>
</protein>
<dbReference type="UniPathway" id="UPA00124"/>
<dbReference type="InterPro" id="IPR011051">
    <property type="entry name" value="RmlC_Cupin_sf"/>
</dbReference>
<dbReference type="InterPro" id="IPR014710">
    <property type="entry name" value="RmlC-like_jellyroll"/>
</dbReference>
<keyword evidence="7 8" id="KW-0413">Isomerase</keyword>
<dbReference type="STRING" id="1125847.NT26_3321"/>
<name>L0NJH5_9HYPH</name>
<dbReference type="EC" id="5.1.3.13" evidence="3 7"/>
<dbReference type="PANTHER" id="PTHR21047">
    <property type="entry name" value="DTDP-6-DEOXY-D-GLUCOSE-3,5 EPIMERASE"/>
    <property type="match status" value="1"/>
</dbReference>
<comment type="subunit">
    <text evidence="7">Homodimer.</text>
</comment>
<evidence type="ECO:0000256" key="2">
    <source>
        <dbReference type="ARBA" id="ARBA00001997"/>
    </source>
</evidence>
<dbReference type="AlphaFoldDB" id="L0NJH5"/>
<feature type="site" description="Participates in a stacking interaction with the thymidine ring of dTDP-4-oxo-6-deoxyglucose" evidence="6">
    <location>
        <position position="138"/>
    </location>
</feature>
<dbReference type="PANTHER" id="PTHR21047:SF2">
    <property type="entry name" value="THYMIDINE DIPHOSPHO-4-KETO-RHAMNOSE 3,5-EPIMERASE"/>
    <property type="match status" value="1"/>
</dbReference>
<comment type="similarity">
    <text evidence="7">Belongs to the dTDP-4-dehydrorhamnose 3,5-epimerase family.</text>
</comment>
<sequence>MRIEPTTLAGVVVIIPSRHSDDRGYFCELFCEDFFRSQVADVRFVQDNQSLCSRPATVRGLHYQRSPVQQGKLVTVPRGAIFDVAVDLRTNSSTFGDWFGMVLSAENGFQIWISEGFAHGFMSLEPDTITNYKVTAPYSASHEGGIAWDDPDIGIRWPIAGPVIVSPKDASQPRLKEMHADAPVHHQEVAPCV</sequence>
<dbReference type="EMBL" id="FO082820">
    <property type="protein sequence ID" value="CCF21044.1"/>
    <property type="molecule type" value="Genomic_DNA"/>
</dbReference>
<feature type="active site" description="Proton donor" evidence="5">
    <location>
        <position position="132"/>
    </location>
</feature>
<dbReference type="GO" id="GO:0000271">
    <property type="term" value="P:polysaccharide biosynthetic process"/>
    <property type="evidence" value="ECO:0007669"/>
    <property type="project" value="TreeGrafter"/>
</dbReference>
<organism evidence="8 9">
    <name type="scientific">Pseudorhizobium banfieldiae</name>
    <dbReference type="NCBI Taxonomy" id="1125847"/>
    <lineage>
        <taxon>Bacteria</taxon>
        <taxon>Pseudomonadati</taxon>
        <taxon>Pseudomonadota</taxon>
        <taxon>Alphaproteobacteria</taxon>
        <taxon>Hyphomicrobiales</taxon>
        <taxon>Rhizobiaceae</taxon>
        <taxon>Rhizobium/Agrobacterium group</taxon>
        <taxon>Pseudorhizobium</taxon>
    </lineage>
</organism>
<dbReference type="RefSeq" id="WP_052640178.1">
    <property type="nucleotide sequence ID" value="NZ_FO082820.1"/>
</dbReference>
<reference evidence="8 9" key="1">
    <citation type="journal article" date="2013" name="Genome Biol. Evol.">
        <title>Life in an arsenic-containing gold mine: genome and physiology of the autotrophic arsenite-oxidizing bacterium rhizobium sp. NT-26.</title>
        <authorList>
            <person name="Andres J."/>
            <person name="Arsene-Ploetze F."/>
            <person name="Barbe V."/>
            <person name="Brochier-Armanet C."/>
            <person name="Cleiss-Arnold J."/>
            <person name="Coppee J.Y."/>
            <person name="Dillies M.A."/>
            <person name="Geist"/>
            <person name="L"/>
            <person name="Joublin A."/>
            <person name="Koechler S."/>
            <person name="Lassalle F."/>
            <person name="Marchal M."/>
            <person name="Medigue C."/>
            <person name="Muller D."/>
            <person name="Nesme X."/>
            <person name="Plewniak F."/>
            <person name="Proux C."/>
            <person name="Ramirez-Bahena M.H."/>
            <person name="Schenowitz C."/>
            <person name="Sismeiro O."/>
            <person name="Vallenet D."/>
            <person name="Santini J.M."/>
            <person name="Bertin P.N."/>
        </authorList>
    </citation>
    <scope>NUCLEOTIDE SEQUENCE [LARGE SCALE GENOMIC DNA]</scope>
    <source>
        <strain evidence="8 9">NT-26</strain>
    </source>
</reference>
<evidence type="ECO:0000256" key="4">
    <source>
        <dbReference type="ARBA" id="ARBA00019595"/>
    </source>
</evidence>
<dbReference type="OrthoDB" id="9800680at2"/>
<dbReference type="GO" id="GO:0008830">
    <property type="term" value="F:dTDP-4-dehydrorhamnose 3,5-epimerase activity"/>
    <property type="evidence" value="ECO:0007669"/>
    <property type="project" value="UniProtKB-UniRule"/>
</dbReference>